<keyword evidence="2" id="KW-1185">Reference proteome</keyword>
<organism evidence="1 2">
    <name type="scientific">Diploptera punctata</name>
    <name type="common">Pacific beetle cockroach</name>
    <dbReference type="NCBI Taxonomy" id="6984"/>
    <lineage>
        <taxon>Eukaryota</taxon>
        <taxon>Metazoa</taxon>
        <taxon>Ecdysozoa</taxon>
        <taxon>Arthropoda</taxon>
        <taxon>Hexapoda</taxon>
        <taxon>Insecta</taxon>
        <taxon>Pterygota</taxon>
        <taxon>Neoptera</taxon>
        <taxon>Polyneoptera</taxon>
        <taxon>Dictyoptera</taxon>
        <taxon>Blattodea</taxon>
        <taxon>Blaberoidea</taxon>
        <taxon>Blaberidae</taxon>
        <taxon>Diplopterinae</taxon>
        <taxon>Diploptera</taxon>
    </lineage>
</organism>
<proteinExistence type="predicted"/>
<feature type="non-terminal residue" evidence="1">
    <location>
        <position position="71"/>
    </location>
</feature>
<comment type="caution">
    <text evidence="1">The sequence shown here is derived from an EMBL/GenBank/DDBJ whole genome shotgun (WGS) entry which is preliminary data.</text>
</comment>
<accession>A0AAD7ZXJ5</accession>
<protein>
    <submittedName>
        <fullName evidence="1">Uncharacterized protein</fullName>
    </submittedName>
</protein>
<sequence length="71" mass="8001">FQFSSYLLRCSGDEMILDFPLSILANVLDPPYVLVFDRKFVCWGILSLAHLSKLEMQLNVGAHNITLSSRG</sequence>
<evidence type="ECO:0000313" key="2">
    <source>
        <dbReference type="Proteomes" id="UP001233999"/>
    </source>
</evidence>
<feature type="non-terminal residue" evidence="1">
    <location>
        <position position="1"/>
    </location>
</feature>
<dbReference type="Proteomes" id="UP001233999">
    <property type="component" value="Unassembled WGS sequence"/>
</dbReference>
<dbReference type="AlphaFoldDB" id="A0AAD7ZXJ5"/>
<reference evidence="1" key="2">
    <citation type="submission" date="2023-05" db="EMBL/GenBank/DDBJ databases">
        <authorList>
            <person name="Fouks B."/>
        </authorList>
    </citation>
    <scope>NUCLEOTIDE SEQUENCE</scope>
    <source>
        <strain evidence="1">Stay&amp;Tobe</strain>
        <tissue evidence="1">Testes</tissue>
    </source>
</reference>
<gene>
    <name evidence="1" type="ORF">L9F63_018081</name>
</gene>
<dbReference type="EMBL" id="JASPKZ010005671">
    <property type="protein sequence ID" value="KAJ9588543.1"/>
    <property type="molecule type" value="Genomic_DNA"/>
</dbReference>
<name>A0AAD7ZXJ5_DIPPU</name>
<evidence type="ECO:0000313" key="1">
    <source>
        <dbReference type="EMBL" id="KAJ9588543.1"/>
    </source>
</evidence>
<reference evidence="1" key="1">
    <citation type="journal article" date="2023" name="IScience">
        <title>Live-bearing cockroach genome reveals convergent evolutionary mechanisms linked to viviparity in insects and beyond.</title>
        <authorList>
            <person name="Fouks B."/>
            <person name="Harrison M.C."/>
            <person name="Mikhailova A.A."/>
            <person name="Marchal E."/>
            <person name="English S."/>
            <person name="Carruthers M."/>
            <person name="Jennings E.C."/>
            <person name="Chiamaka E.L."/>
            <person name="Frigard R.A."/>
            <person name="Pippel M."/>
            <person name="Attardo G.M."/>
            <person name="Benoit J.B."/>
            <person name="Bornberg-Bauer E."/>
            <person name="Tobe S.S."/>
        </authorList>
    </citation>
    <scope>NUCLEOTIDE SEQUENCE</scope>
    <source>
        <strain evidence="1">Stay&amp;Tobe</strain>
    </source>
</reference>